<dbReference type="RefSeq" id="WP_343770040.1">
    <property type="nucleotide sequence ID" value="NZ_BAAACF010000003.1"/>
</dbReference>
<comment type="caution">
    <text evidence="7">The sequence shown here is derived from an EMBL/GenBank/DDBJ whole genome shotgun (WGS) entry which is preliminary data.</text>
</comment>
<keyword evidence="5" id="KW-0812">Transmembrane</keyword>
<comment type="pathway">
    <text evidence="1">Cell wall biogenesis; cell wall polysaccharide biosynthesis.</text>
</comment>
<evidence type="ECO:0000313" key="8">
    <source>
        <dbReference type="Proteomes" id="UP001500339"/>
    </source>
</evidence>
<comment type="similarity">
    <text evidence="2">Belongs to the glycosyltransferase 2 family.</text>
</comment>
<evidence type="ECO:0000259" key="6">
    <source>
        <dbReference type="Pfam" id="PF00535"/>
    </source>
</evidence>
<dbReference type="CDD" id="cd04186">
    <property type="entry name" value="GT_2_like_c"/>
    <property type="match status" value="1"/>
</dbReference>
<dbReference type="PANTHER" id="PTHR43179:SF12">
    <property type="entry name" value="GALACTOFURANOSYLTRANSFERASE GLFT2"/>
    <property type="match status" value="1"/>
</dbReference>
<evidence type="ECO:0000256" key="2">
    <source>
        <dbReference type="ARBA" id="ARBA00006739"/>
    </source>
</evidence>
<evidence type="ECO:0000256" key="5">
    <source>
        <dbReference type="SAM" id="Phobius"/>
    </source>
</evidence>
<evidence type="ECO:0000313" key="7">
    <source>
        <dbReference type="EMBL" id="GAA0727052.1"/>
    </source>
</evidence>
<keyword evidence="4" id="KW-0808">Transferase</keyword>
<keyword evidence="5" id="KW-1133">Transmembrane helix</keyword>
<keyword evidence="5" id="KW-0472">Membrane</keyword>
<name>A0ABN1J2S0_9CLOT</name>
<proteinExistence type="inferred from homology"/>
<organism evidence="7 8">
    <name type="scientific">Clostridium malenominatum</name>
    <dbReference type="NCBI Taxonomy" id="1539"/>
    <lineage>
        <taxon>Bacteria</taxon>
        <taxon>Bacillati</taxon>
        <taxon>Bacillota</taxon>
        <taxon>Clostridia</taxon>
        <taxon>Eubacteriales</taxon>
        <taxon>Clostridiaceae</taxon>
        <taxon>Clostridium</taxon>
    </lineage>
</organism>
<keyword evidence="8" id="KW-1185">Reference proteome</keyword>
<reference evidence="7 8" key="1">
    <citation type="journal article" date="2019" name="Int. J. Syst. Evol. Microbiol.">
        <title>The Global Catalogue of Microorganisms (GCM) 10K type strain sequencing project: providing services to taxonomists for standard genome sequencing and annotation.</title>
        <authorList>
            <consortium name="The Broad Institute Genomics Platform"/>
            <consortium name="The Broad Institute Genome Sequencing Center for Infectious Disease"/>
            <person name="Wu L."/>
            <person name="Ma J."/>
        </authorList>
    </citation>
    <scope>NUCLEOTIDE SEQUENCE [LARGE SCALE GENOMIC DNA]</scope>
    <source>
        <strain evidence="7 8">JCM 1405</strain>
    </source>
</reference>
<dbReference type="InterPro" id="IPR001173">
    <property type="entry name" value="Glyco_trans_2-like"/>
</dbReference>
<feature type="domain" description="Glycosyltransferase 2-like" evidence="6">
    <location>
        <begin position="4"/>
        <end position="174"/>
    </location>
</feature>
<dbReference type="SUPFAM" id="SSF53448">
    <property type="entry name" value="Nucleotide-diphospho-sugar transferases"/>
    <property type="match status" value="1"/>
</dbReference>
<evidence type="ECO:0000256" key="4">
    <source>
        <dbReference type="ARBA" id="ARBA00022679"/>
    </source>
</evidence>
<sequence>MKISIIIPNYNGEKYLKDCLDSLSKQSFTNFEIIIVDNASTDNSLNIIEENYPGIKLIKMDKNYGFSVAVNRGIKESMGDYVVLLNNDTVVFEDWLFNLVEAIERDSKIFSVSSKMIRYREKDKIDDAGDEYCLLAWAYKRGDGAFIEKYIKDCEVFSSCAGAAIYRKKIFGEIGYFDESFFAYMEDVDISYRAKIHGYRNFYSSKAKVYHIGSATTGSKYNSFKVKLAARNNIYVVYKNMPLIQLIINIPFIFLGFLIKYMFFYTKGFEKEYREGIKEAFKNLKHINKTKFYYKNLFNYVKIEAIMVVNTFKYFIYKLIKILER</sequence>
<keyword evidence="3" id="KW-0328">Glycosyltransferase</keyword>
<dbReference type="Gene3D" id="3.90.550.10">
    <property type="entry name" value="Spore Coat Polysaccharide Biosynthesis Protein SpsA, Chain A"/>
    <property type="match status" value="1"/>
</dbReference>
<dbReference type="PANTHER" id="PTHR43179">
    <property type="entry name" value="RHAMNOSYLTRANSFERASE WBBL"/>
    <property type="match status" value="1"/>
</dbReference>
<gene>
    <name evidence="7" type="ORF">GCM10008905_24220</name>
</gene>
<protein>
    <submittedName>
        <fullName evidence="7">Glycosyltransferase family 2 protein</fullName>
    </submittedName>
</protein>
<evidence type="ECO:0000256" key="3">
    <source>
        <dbReference type="ARBA" id="ARBA00022676"/>
    </source>
</evidence>
<dbReference type="EMBL" id="BAAACF010000003">
    <property type="protein sequence ID" value="GAA0727052.1"/>
    <property type="molecule type" value="Genomic_DNA"/>
</dbReference>
<dbReference type="Pfam" id="PF00535">
    <property type="entry name" value="Glycos_transf_2"/>
    <property type="match status" value="1"/>
</dbReference>
<evidence type="ECO:0000256" key="1">
    <source>
        <dbReference type="ARBA" id="ARBA00004776"/>
    </source>
</evidence>
<dbReference type="InterPro" id="IPR029044">
    <property type="entry name" value="Nucleotide-diphossugar_trans"/>
</dbReference>
<dbReference type="Proteomes" id="UP001500339">
    <property type="component" value="Unassembled WGS sequence"/>
</dbReference>
<accession>A0ABN1J2S0</accession>
<feature type="transmembrane region" description="Helical" evidence="5">
    <location>
        <begin position="243"/>
        <end position="264"/>
    </location>
</feature>